<evidence type="ECO:0000313" key="1">
    <source>
        <dbReference type="EMBL" id="ENV19562.1"/>
    </source>
</evidence>
<proteinExistence type="predicted"/>
<comment type="caution">
    <text evidence="1">The sequence shown here is derived from an EMBL/GenBank/DDBJ whole genome shotgun (WGS) entry which is preliminary data.</text>
</comment>
<dbReference type="HOGENOM" id="CLU_1700407_0_0_6"/>
<dbReference type="AlphaFoldDB" id="N8X5J0"/>
<dbReference type="EMBL" id="APPK01000060">
    <property type="protein sequence ID" value="ENV19562.1"/>
    <property type="molecule type" value="Genomic_DNA"/>
</dbReference>
<protein>
    <submittedName>
        <fullName evidence="1">Uncharacterized protein</fullName>
    </submittedName>
</protein>
<gene>
    <name evidence="1" type="ORF">F963_04659</name>
</gene>
<reference evidence="1 2" key="1">
    <citation type="submission" date="2013-02" db="EMBL/GenBank/DDBJ databases">
        <title>The Genome Sequence of Acinetobacter bereziniae NIPH 3.</title>
        <authorList>
            <consortium name="The Broad Institute Genome Sequencing Platform"/>
            <consortium name="The Broad Institute Genome Sequencing Center for Infectious Disease"/>
            <person name="Cerqueira G."/>
            <person name="Feldgarden M."/>
            <person name="Courvalin P."/>
            <person name="Perichon B."/>
            <person name="Grillot-Courvalin C."/>
            <person name="Clermont D."/>
            <person name="Rocha E."/>
            <person name="Yoon E.-J."/>
            <person name="Nemec A."/>
            <person name="Walker B."/>
            <person name="Young S.K."/>
            <person name="Zeng Q."/>
            <person name="Gargeya S."/>
            <person name="Fitzgerald M."/>
            <person name="Haas B."/>
            <person name="Abouelleil A."/>
            <person name="Alvarado L."/>
            <person name="Arachchi H.M."/>
            <person name="Berlin A.M."/>
            <person name="Chapman S.B."/>
            <person name="Dewar J."/>
            <person name="Goldberg J."/>
            <person name="Griggs A."/>
            <person name="Gujja S."/>
            <person name="Hansen M."/>
            <person name="Howarth C."/>
            <person name="Imamovic A."/>
            <person name="Larimer J."/>
            <person name="McCowan C."/>
            <person name="Murphy C."/>
            <person name="Neiman D."/>
            <person name="Pearson M."/>
            <person name="Priest M."/>
            <person name="Roberts A."/>
            <person name="Saif S."/>
            <person name="Shea T."/>
            <person name="Sisk P."/>
            <person name="Sykes S."/>
            <person name="Wortman J."/>
            <person name="Nusbaum C."/>
            <person name="Birren B."/>
        </authorList>
    </citation>
    <scope>NUCLEOTIDE SEQUENCE [LARGE SCALE GENOMIC DNA]</scope>
    <source>
        <strain evidence="1 2">NIPH 3</strain>
    </source>
</reference>
<sequence>MIHNQMKKIILLFCLNLILTGCEKSSVEVQKSQEVEQRQENKQNLNDLQSSEIWERLNRRIYHCQQPCSRKDLTEISFSQASSYYLLITQDQTGFIEALNSTQDGIQMSILWDDGSGKSKNEDLEIISLDKQQLKIRDQYSHINTYQFVKFDDD</sequence>
<accession>N8X5J0</accession>
<evidence type="ECO:0000313" key="2">
    <source>
        <dbReference type="Proteomes" id="UP000013270"/>
    </source>
</evidence>
<dbReference type="PROSITE" id="PS51257">
    <property type="entry name" value="PROKAR_LIPOPROTEIN"/>
    <property type="match status" value="1"/>
</dbReference>
<name>N8X5J0_ACIBZ</name>
<dbReference type="PATRIC" id="fig|1217651.3.peg.4598"/>
<dbReference type="Proteomes" id="UP000013270">
    <property type="component" value="Unassembled WGS sequence"/>
</dbReference>
<organism evidence="1 2">
    <name type="scientific">Acinetobacter bereziniae NIPH 3</name>
    <dbReference type="NCBI Taxonomy" id="1217651"/>
    <lineage>
        <taxon>Bacteria</taxon>
        <taxon>Pseudomonadati</taxon>
        <taxon>Pseudomonadota</taxon>
        <taxon>Gammaproteobacteria</taxon>
        <taxon>Moraxellales</taxon>
        <taxon>Moraxellaceae</taxon>
        <taxon>Acinetobacter</taxon>
    </lineage>
</organism>